<name>A0ABW8J7N0_9GAMM</name>
<comment type="caution">
    <text evidence="2">The sequence shown here is derived from an EMBL/GenBank/DDBJ whole genome shotgun (WGS) entry which is preliminary data.</text>
</comment>
<accession>A0ABW8J7N0</accession>
<evidence type="ECO:0000256" key="1">
    <source>
        <dbReference type="SAM" id="SignalP"/>
    </source>
</evidence>
<reference evidence="2 3" key="1">
    <citation type="submission" date="2020-10" db="EMBL/GenBank/DDBJ databases">
        <title>Phylogeny of dyella-like bacteria.</title>
        <authorList>
            <person name="Fu J."/>
        </authorList>
    </citation>
    <scope>NUCLEOTIDE SEQUENCE [LARGE SCALE GENOMIC DNA]</scope>
    <source>
        <strain evidence="2 3">KACC 19113</strain>
    </source>
</reference>
<feature type="chain" id="PRO_5046716938" evidence="1">
    <location>
        <begin position="24"/>
        <end position="343"/>
    </location>
</feature>
<protein>
    <submittedName>
        <fullName evidence="2">TraB/GumN family protein</fullName>
    </submittedName>
</protein>
<evidence type="ECO:0000313" key="2">
    <source>
        <dbReference type="EMBL" id="MFK2878307.1"/>
    </source>
</evidence>
<sequence>MEHMIRASWLLLLLCILAGPMRAQTAAAPAHASTAAVTLAPVSVTGVQLGPGLWKVSREGHVLWVLGTLTPLPEHMKWRSAPVEKALAQSQELLEVPAARLRLDTSAFGKLLLLPSAYDARRNPDDATLQQSLPSQTYARWQAMQDQYGVHGWGSAHWRPIVAAFELYKAALAKGGLTDADEVAHAIEKLARRHGVKRTPVEYEIVVAHPRDADETIRETQQQDIGCLQETMDMVAHGVDVLAVRANAWSSGDVAALRGTSQEVAREACVVAAMNADFARQLDMRDLPARIDATWLYAAEQALARNATTFATLPMDKLLSPDGPLARLEAEGYVVQPPDEADP</sequence>
<feature type="signal peptide" evidence="1">
    <location>
        <begin position="1"/>
        <end position="23"/>
    </location>
</feature>
<dbReference type="InterPro" id="IPR002816">
    <property type="entry name" value="TraB/PrgY/GumN_fam"/>
</dbReference>
<organism evidence="2 3">
    <name type="scientific">Rhodanobacter hydrolyticus</name>
    <dbReference type="NCBI Taxonomy" id="2250595"/>
    <lineage>
        <taxon>Bacteria</taxon>
        <taxon>Pseudomonadati</taxon>
        <taxon>Pseudomonadota</taxon>
        <taxon>Gammaproteobacteria</taxon>
        <taxon>Lysobacterales</taxon>
        <taxon>Rhodanobacteraceae</taxon>
        <taxon>Rhodanobacter</taxon>
    </lineage>
</organism>
<proteinExistence type="predicted"/>
<dbReference type="EMBL" id="JADIKK010000008">
    <property type="protein sequence ID" value="MFK2878307.1"/>
    <property type="molecule type" value="Genomic_DNA"/>
</dbReference>
<dbReference type="Proteomes" id="UP001620339">
    <property type="component" value="Unassembled WGS sequence"/>
</dbReference>
<keyword evidence="1" id="KW-0732">Signal</keyword>
<gene>
    <name evidence="2" type="ORF">ISP25_14620</name>
</gene>
<dbReference type="CDD" id="cd14788">
    <property type="entry name" value="GumN"/>
    <property type="match status" value="1"/>
</dbReference>
<evidence type="ECO:0000313" key="3">
    <source>
        <dbReference type="Proteomes" id="UP001620339"/>
    </source>
</evidence>
<dbReference type="Pfam" id="PF01963">
    <property type="entry name" value="TraB_PrgY_gumN"/>
    <property type="match status" value="1"/>
</dbReference>
<keyword evidence="3" id="KW-1185">Reference proteome</keyword>